<gene>
    <name evidence="5" type="ORF">LJ656_30525</name>
</gene>
<evidence type="ECO:0000256" key="2">
    <source>
        <dbReference type="ARBA" id="ARBA00022982"/>
    </source>
</evidence>
<feature type="domain" description="Electron transfer flavoprotein alpha/beta-subunit N-terminal" evidence="4">
    <location>
        <begin position="70"/>
        <end position="218"/>
    </location>
</feature>
<dbReference type="SUPFAM" id="SSF52467">
    <property type="entry name" value="DHS-like NAD/FAD-binding domain"/>
    <property type="match status" value="1"/>
</dbReference>
<evidence type="ECO:0000313" key="6">
    <source>
        <dbReference type="Proteomes" id="UP001431019"/>
    </source>
</evidence>
<keyword evidence="2" id="KW-0813">Transport</keyword>
<keyword evidence="2" id="KW-0249">Electron transport</keyword>
<organism evidence="5 6">
    <name type="scientific">Paraburkholderia sejongensis</name>
    <dbReference type="NCBI Taxonomy" id="2886946"/>
    <lineage>
        <taxon>Bacteria</taxon>
        <taxon>Pseudomonadati</taxon>
        <taxon>Pseudomonadota</taxon>
        <taxon>Betaproteobacteria</taxon>
        <taxon>Burkholderiales</taxon>
        <taxon>Burkholderiaceae</taxon>
        <taxon>Paraburkholderia</taxon>
    </lineage>
</organism>
<dbReference type="InterPro" id="IPR014731">
    <property type="entry name" value="ETF_asu_C"/>
</dbReference>
<dbReference type="Proteomes" id="UP001431019">
    <property type="component" value="Unassembled WGS sequence"/>
</dbReference>
<comment type="caution">
    <text evidence="5">The sequence shown here is derived from an EMBL/GenBank/DDBJ whole genome shotgun (WGS) entry which is preliminary data.</text>
</comment>
<evidence type="ECO:0000313" key="5">
    <source>
        <dbReference type="EMBL" id="MCC8396914.1"/>
    </source>
</evidence>
<name>A0ABS8K430_9BURK</name>
<dbReference type="Pfam" id="PF01012">
    <property type="entry name" value="ETF"/>
    <property type="match status" value="1"/>
</dbReference>
<sequence length="410" mass="42312">MNTLKRIDPRRPFTVTAQGLRRITLGSAGGGGVGAAAGEANSAAFGMPHAAGQREQTKPRRTTASPQHALLVAAHADRGALDEHARQTLAAAALIADAHTEVVLLVFGEFSGDAAALGADKLIELPQFDRRSYAPAEELAALAACVATYAPVHIFLPDNATGDGDLGRRYAAAANASVATHVVEIDAAHVATYVHAQTSFAVRALPELVLLAPNAVYPKLPFVGAGERVAWRFERSADTQAQAQAQTQAPQRAVVRDLGIEEIDAAQVALEEADFIVSAGNGVSDVAAFERLAATLGAAIGASRVAVDDGKFTRDKQIGATGKTVEASVYIAFGISGAVQHLQGIKDCRHVIAVNLDASAPIAKRANLTVIADARETIAALNDAAAAARDARGTSAALLQPGKLAEGVLA</sequence>
<dbReference type="SUPFAM" id="SSF52402">
    <property type="entry name" value="Adenine nucleotide alpha hydrolases-like"/>
    <property type="match status" value="1"/>
</dbReference>
<evidence type="ECO:0000256" key="1">
    <source>
        <dbReference type="ARBA" id="ARBA00005817"/>
    </source>
</evidence>
<dbReference type="InterPro" id="IPR014730">
    <property type="entry name" value="ETF_a/b_N"/>
</dbReference>
<comment type="similarity">
    <text evidence="1">Belongs to the ETF alpha-subunit/FixB family.</text>
</comment>
<dbReference type="InterPro" id="IPR029035">
    <property type="entry name" value="DHS-like_NAD/FAD-binding_dom"/>
</dbReference>
<reference evidence="5 6" key="1">
    <citation type="submission" date="2021-11" db="EMBL/GenBank/DDBJ databases">
        <authorList>
            <person name="Oh E.-T."/>
            <person name="Kim S.-B."/>
        </authorList>
    </citation>
    <scope>NUCLEOTIDE SEQUENCE [LARGE SCALE GENOMIC DNA]</scope>
    <source>
        <strain evidence="5 6">MMS20-SJTR3</strain>
    </source>
</reference>
<feature type="domain" description="Electron transfer flavoprotein alpha subunit C-terminal" evidence="3">
    <location>
        <begin position="270"/>
        <end position="346"/>
    </location>
</feature>
<dbReference type="Gene3D" id="3.40.50.1220">
    <property type="entry name" value="TPP-binding domain"/>
    <property type="match status" value="1"/>
</dbReference>
<proteinExistence type="inferred from homology"/>
<evidence type="ECO:0000259" key="4">
    <source>
        <dbReference type="Pfam" id="PF01012"/>
    </source>
</evidence>
<accession>A0ABS8K430</accession>
<protein>
    <submittedName>
        <fullName evidence="5">Electron transfer flavoprotein subunit alpha/FixB family protein</fullName>
    </submittedName>
</protein>
<evidence type="ECO:0000259" key="3">
    <source>
        <dbReference type="Pfam" id="PF00766"/>
    </source>
</evidence>
<dbReference type="Pfam" id="PF00766">
    <property type="entry name" value="ETF_alpha"/>
    <property type="match status" value="1"/>
</dbReference>
<dbReference type="RefSeq" id="WP_230513195.1">
    <property type="nucleotide sequence ID" value="NZ_JAJITD010000022.1"/>
</dbReference>
<dbReference type="PANTHER" id="PTHR43153">
    <property type="entry name" value="ELECTRON TRANSFER FLAVOPROTEIN ALPHA"/>
    <property type="match status" value="1"/>
</dbReference>
<keyword evidence="6" id="KW-1185">Reference proteome</keyword>
<dbReference type="Gene3D" id="3.40.50.620">
    <property type="entry name" value="HUPs"/>
    <property type="match status" value="1"/>
</dbReference>
<dbReference type="PANTHER" id="PTHR43153:SF1">
    <property type="entry name" value="ELECTRON TRANSFER FLAVOPROTEIN SUBUNIT ALPHA, MITOCHONDRIAL"/>
    <property type="match status" value="1"/>
</dbReference>
<dbReference type="InterPro" id="IPR001308">
    <property type="entry name" value="ETF_a/FixB"/>
</dbReference>
<dbReference type="EMBL" id="JAJITD010000022">
    <property type="protein sequence ID" value="MCC8396914.1"/>
    <property type="molecule type" value="Genomic_DNA"/>
</dbReference>
<dbReference type="InterPro" id="IPR014729">
    <property type="entry name" value="Rossmann-like_a/b/a_fold"/>
</dbReference>